<keyword evidence="1" id="KW-1133">Transmembrane helix</keyword>
<evidence type="ECO:0000313" key="2">
    <source>
        <dbReference type="EMBL" id="QNO55279.1"/>
    </source>
</evidence>
<dbReference type="EMBL" id="MT631608">
    <property type="protein sequence ID" value="QNO55279.1"/>
    <property type="molecule type" value="Genomic_DNA"/>
</dbReference>
<evidence type="ECO:0000256" key="1">
    <source>
        <dbReference type="SAM" id="Phobius"/>
    </source>
</evidence>
<dbReference type="EMBL" id="MT631690">
    <property type="protein sequence ID" value="QNO57484.1"/>
    <property type="molecule type" value="Genomic_DNA"/>
</dbReference>
<evidence type="ECO:0000313" key="3">
    <source>
        <dbReference type="EMBL" id="QNO57484.1"/>
    </source>
</evidence>
<dbReference type="AlphaFoldDB" id="A0A7G9ZB50"/>
<organism evidence="3">
    <name type="scientific">Candidatus Methanophaga sp. ANME-1 ERB7</name>
    <dbReference type="NCBI Taxonomy" id="2759913"/>
    <lineage>
        <taxon>Archaea</taxon>
        <taxon>Methanobacteriati</taxon>
        <taxon>Methanobacteriota</taxon>
        <taxon>Stenosarchaea group</taxon>
        <taxon>Methanomicrobia</taxon>
        <taxon>Candidatus Methanophagales</taxon>
        <taxon>Candidatus Methanophagaceae</taxon>
        <taxon>Candidatus Methanophaga</taxon>
    </lineage>
</organism>
<proteinExistence type="predicted"/>
<sequence>MENIANQLTHLFKVLMKHYNAGYYEESIVDGKSYRFDLKGGIPPGILVAKVGLTKEEAYEALRLMADKGWVKDIYDRPTDPMRRRTFDDVYPYLYLPTSEGIDFFKLVSHPWYRKAWDYTNAHPFLRPIIITVAGSVIAAIILHWLGIL</sequence>
<name>A0A7G9ZB50_9EURY</name>
<feature type="transmembrane region" description="Helical" evidence="1">
    <location>
        <begin position="125"/>
        <end position="146"/>
    </location>
</feature>
<protein>
    <submittedName>
        <fullName evidence="3">Uncharacterized protein</fullName>
    </submittedName>
</protein>
<keyword evidence="1" id="KW-0472">Membrane</keyword>
<reference evidence="3" key="1">
    <citation type="submission" date="2020-06" db="EMBL/GenBank/DDBJ databases">
        <title>Unique genomic features of the anaerobic methanotrophic archaea.</title>
        <authorList>
            <person name="Chadwick G.L."/>
            <person name="Skennerton C.T."/>
            <person name="Laso-Perez R."/>
            <person name="Leu A.O."/>
            <person name="Speth D.R."/>
            <person name="Yu H."/>
            <person name="Morgan-Lang C."/>
            <person name="Hatzenpichler R."/>
            <person name="Goudeau D."/>
            <person name="Malmstrom R."/>
            <person name="Brazelton W.J."/>
            <person name="Woyke T."/>
            <person name="Hallam S.J."/>
            <person name="Tyson G.W."/>
            <person name="Wegener G."/>
            <person name="Boetius A."/>
            <person name="Orphan V."/>
        </authorList>
    </citation>
    <scope>NUCLEOTIDE SEQUENCE</scope>
</reference>
<keyword evidence="1" id="KW-0812">Transmembrane</keyword>
<accession>A0A7G9ZB50</accession>
<gene>
    <name evidence="2" type="ORF">NKHFOMCA_00022</name>
    <name evidence="3" type="ORF">PBOADKMI_00029</name>
</gene>